<evidence type="ECO:0000313" key="13">
    <source>
        <dbReference type="Proteomes" id="UP001328733"/>
    </source>
</evidence>
<dbReference type="SUPFAM" id="SSF56112">
    <property type="entry name" value="Protein kinase-like (PK-like)"/>
    <property type="match status" value="1"/>
</dbReference>
<evidence type="ECO:0000256" key="6">
    <source>
        <dbReference type="ARBA" id="ARBA00022840"/>
    </source>
</evidence>
<evidence type="ECO:0000256" key="9">
    <source>
        <dbReference type="PROSITE-ProRule" id="PRU10141"/>
    </source>
</evidence>
<evidence type="ECO:0000256" key="1">
    <source>
        <dbReference type="ARBA" id="ARBA00012513"/>
    </source>
</evidence>
<evidence type="ECO:0000256" key="3">
    <source>
        <dbReference type="ARBA" id="ARBA00022679"/>
    </source>
</evidence>
<dbReference type="CDD" id="cd14014">
    <property type="entry name" value="STKc_PknB_like"/>
    <property type="match status" value="1"/>
</dbReference>
<dbReference type="Proteomes" id="UP001328733">
    <property type="component" value="Unassembled WGS sequence"/>
</dbReference>
<evidence type="ECO:0000256" key="2">
    <source>
        <dbReference type="ARBA" id="ARBA00022527"/>
    </source>
</evidence>
<keyword evidence="5 12" id="KW-0418">Kinase</keyword>
<keyword evidence="10" id="KW-0812">Transmembrane</keyword>
<feature type="domain" description="Protein kinase" evidence="11">
    <location>
        <begin position="16"/>
        <end position="294"/>
    </location>
</feature>
<keyword evidence="6 9" id="KW-0067">ATP-binding</keyword>
<reference evidence="12 13" key="1">
    <citation type="submission" date="2024-01" db="EMBL/GenBank/DDBJ databases">
        <title>Genomic insights into the taxonomy and metabolism of the cyanobacterium Pannus brasiliensis CCIBt3594.</title>
        <authorList>
            <person name="Machado M."/>
            <person name="Botero N.B."/>
            <person name="Andreote A.P.D."/>
            <person name="Feitosa A.M.T."/>
            <person name="Popin R."/>
            <person name="Sivonen K."/>
            <person name="Fiore M.F."/>
        </authorList>
    </citation>
    <scope>NUCLEOTIDE SEQUENCE [LARGE SCALE GENOMIC DNA]</scope>
    <source>
        <strain evidence="12 13">CCIBt3594</strain>
    </source>
</reference>
<keyword evidence="13" id="KW-1185">Reference proteome</keyword>
<dbReference type="Gene3D" id="3.30.200.20">
    <property type="entry name" value="Phosphorylase Kinase, domain 1"/>
    <property type="match status" value="1"/>
</dbReference>
<dbReference type="InterPro" id="IPR017441">
    <property type="entry name" value="Protein_kinase_ATP_BS"/>
</dbReference>
<feature type="transmembrane region" description="Helical" evidence="10">
    <location>
        <begin position="389"/>
        <end position="408"/>
    </location>
</feature>
<dbReference type="RefSeq" id="WP_332864413.1">
    <property type="nucleotide sequence ID" value="NZ_JBAFSM010000011.1"/>
</dbReference>
<accession>A0AAW9QVG3</accession>
<name>A0AAW9QVG3_9CHRO</name>
<evidence type="ECO:0000256" key="10">
    <source>
        <dbReference type="SAM" id="Phobius"/>
    </source>
</evidence>
<dbReference type="PANTHER" id="PTHR24363:SF0">
    <property type="entry name" value="SERINE_THREONINE KINASE LIKE DOMAIN CONTAINING 1"/>
    <property type="match status" value="1"/>
</dbReference>
<keyword evidence="10" id="KW-1133">Transmembrane helix</keyword>
<proteinExistence type="predicted"/>
<protein>
    <recommendedName>
        <fullName evidence="1">non-specific serine/threonine protein kinase</fullName>
        <ecNumber evidence="1">2.7.11.1</ecNumber>
    </recommendedName>
</protein>
<dbReference type="AlphaFoldDB" id="A0AAW9QVG3"/>
<evidence type="ECO:0000256" key="8">
    <source>
        <dbReference type="ARBA" id="ARBA00048679"/>
    </source>
</evidence>
<dbReference type="PROSITE" id="PS00107">
    <property type="entry name" value="PROTEIN_KINASE_ATP"/>
    <property type="match status" value="1"/>
</dbReference>
<evidence type="ECO:0000256" key="4">
    <source>
        <dbReference type="ARBA" id="ARBA00022741"/>
    </source>
</evidence>
<dbReference type="PANTHER" id="PTHR24363">
    <property type="entry name" value="SERINE/THREONINE PROTEIN KINASE"/>
    <property type="match status" value="1"/>
</dbReference>
<evidence type="ECO:0000259" key="11">
    <source>
        <dbReference type="PROSITE" id="PS50011"/>
    </source>
</evidence>
<feature type="transmembrane region" description="Helical" evidence="10">
    <location>
        <begin position="342"/>
        <end position="369"/>
    </location>
</feature>
<gene>
    <name evidence="12" type="ORF">V0288_07410</name>
</gene>
<evidence type="ECO:0000313" key="12">
    <source>
        <dbReference type="EMBL" id="MEG3436944.1"/>
    </source>
</evidence>
<feature type="binding site" evidence="9">
    <location>
        <position position="45"/>
    </location>
    <ligand>
        <name>ATP</name>
        <dbReference type="ChEBI" id="CHEBI:30616"/>
    </ligand>
</feature>
<dbReference type="InterPro" id="IPR000719">
    <property type="entry name" value="Prot_kinase_dom"/>
</dbReference>
<dbReference type="InterPro" id="IPR011009">
    <property type="entry name" value="Kinase-like_dom_sf"/>
</dbReference>
<comment type="catalytic activity">
    <reaction evidence="8">
        <text>L-seryl-[protein] + ATP = O-phospho-L-seryl-[protein] + ADP + H(+)</text>
        <dbReference type="Rhea" id="RHEA:17989"/>
        <dbReference type="Rhea" id="RHEA-COMP:9863"/>
        <dbReference type="Rhea" id="RHEA-COMP:11604"/>
        <dbReference type="ChEBI" id="CHEBI:15378"/>
        <dbReference type="ChEBI" id="CHEBI:29999"/>
        <dbReference type="ChEBI" id="CHEBI:30616"/>
        <dbReference type="ChEBI" id="CHEBI:83421"/>
        <dbReference type="ChEBI" id="CHEBI:456216"/>
        <dbReference type="EC" id="2.7.11.1"/>
    </reaction>
</comment>
<keyword evidence="2" id="KW-0723">Serine/threonine-protein kinase</keyword>
<comment type="caution">
    <text evidence="12">The sequence shown here is derived from an EMBL/GenBank/DDBJ whole genome shotgun (WGS) entry which is preliminary data.</text>
</comment>
<dbReference type="PROSITE" id="PS50011">
    <property type="entry name" value="PROTEIN_KINASE_DOM"/>
    <property type="match status" value="1"/>
</dbReference>
<dbReference type="GO" id="GO:0005524">
    <property type="term" value="F:ATP binding"/>
    <property type="evidence" value="ECO:0007669"/>
    <property type="project" value="UniProtKB-UniRule"/>
</dbReference>
<dbReference type="SMART" id="SM00220">
    <property type="entry name" value="S_TKc"/>
    <property type="match status" value="1"/>
</dbReference>
<sequence length="519" mass="59416">MEPQLSHPHRLIANRYQLLEPLGEGGSGITYKAKDGQTSEEVAIKILSLRQVEDWKQIDLFEREARILQQLDHPRIPKYIDYFIHDNKGDLYDKPQPDDTVSDLVDRGIEPDEFYIVQELVTGQTLSSLVEDGWKPTEEEVKQIAIQVLNILVYLQDLIPPVTHRDIKPQNLIRTERGEIFLVDFGGVRDRFRQTTVASSVVGTYGYMSPEQLRGGKTYLSTDLYGLGATSIYLLTGEHPVDLPVKKLKIDFHDRVTLSSDFRNWLDRLIEPNHQHRLPSARVALNILRGNTRLEAFSSSRFEKPTYSSLKLVKSPEKLIIRIPSASSRQRYDYSLELVGGILWYAILFSILGIVGGAFFGWFVIIFYLLLINRILSLRTINESRGKEVVGCLFIFAYVFLIVVPSLVSNNYGGLALTVLLSFSVFASESIVGKSLQPVVREFLTDTILEITPDLKLRVRQKLLFFSSHKDYSENLIEMIDRDFCRLLTPDERRWLRQQIDDYLTFSPATATEEISNPL</sequence>
<dbReference type="EC" id="2.7.11.1" evidence="1"/>
<keyword evidence="4 9" id="KW-0547">Nucleotide-binding</keyword>
<dbReference type="Gene3D" id="1.10.510.10">
    <property type="entry name" value="Transferase(Phosphotransferase) domain 1"/>
    <property type="match status" value="1"/>
</dbReference>
<evidence type="ECO:0000256" key="7">
    <source>
        <dbReference type="ARBA" id="ARBA00047899"/>
    </source>
</evidence>
<dbReference type="GO" id="GO:0004674">
    <property type="term" value="F:protein serine/threonine kinase activity"/>
    <property type="evidence" value="ECO:0007669"/>
    <property type="project" value="UniProtKB-KW"/>
</dbReference>
<dbReference type="Pfam" id="PF00069">
    <property type="entry name" value="Pkinase"/>
    <property type="match status" value="1"/>
</dbReference>
<keyword evidence="3 12" id="KW-0808">Transferase</keyword>
<comment type="catalytic activity">
    <reaction evidence="7">
        <text>L-threonyl-[protein] + ATP = O-phospho-L-threonyl-[protein] + ADP + H(+)</text>
        <dbReference type="Rhea" id="RHEA:46608"/>
        <dbReference type="Rhea" id="RHEA-COMP:11060"/>
        <dbReference type="Rhea" id="RHEA-COMP:11605"/>
        <dbReference type="ChEBI" id="CHEBI:15378"/>
        <dbReference type="ChEBI" id="CHEBI:30013"/>
        <dbReference type="ChEBI" id="CHEBI:30616"/>
        <dbReference type="ChEBI" id="CHEBI:61977"/>
        <dbReference type="ChEBI" id="CHEBI:456216"/>
        <dbReference type="EC" id="2.7.11.1"/>
    </reaction>
</comment>
<organism evidence="12 13">
    <name type="scientific">Pannus brasiliensis CCIBt3594</name>
    <dbReference type="NCBI Taxonomy" id="1427578"/>
    <lineage>
        <taxon>Bacteria</taxon>
        <taxon>Bacillati</taxon>
        <taxon>Cyanobacteriota</taxon>
        <taxon>Cyanophyceae</taxon>
        <taxon>Oscillatoriophycideae</taxon>
        <taxon>Chroococcales</taxon>
        <taxon>Microcystaceae</taxon>
        <taxon>Pannus</taxon>
    </lineage>
</organism>
<evidence type="ECO:0000256" key="5">
    <source>
        <dbReference type="ARBA" id="ARBA00022777"/>
    </source>
</evidence>
<keyword evidence="10" id="KW-0472">Membrane</keyword>
<dbReference type="EMBL" id="JBAFSM010000011">
    <property type="protein sequence ID" value="MEG3436944.1"/>
    <property type="molecule type" value="Genomic_DNA"/>
</dbReference>